<dbReference type="AlphaFoldDB" id="A0A8S4QG19"/>
<dbReference type="OrthoDB" id="48317at2759"/>
<name>A0A8S4QG19_9NEOP</name>
<proteinExistence type="predicted"/>
<dbReference type="Proteomes" id="UP000838756">
    <property type="component" value="Unassembled WGS sequence"/>
</dbReference>
<dbReference type="EMBL" id="CAKXAJ010001773">
    <property type="protein sequence ID" value="CAH2207966.1"/>
    <property type="molecule type" value="Genomic_DNA"/>
</dbReference>
<keyword evidence="2" id="KW-1185">Reference proteome</keyword>
<sequence length="82" mass="8308">MLIRNRLGAAQALDREAADYDAALEDCGPALDGAGSTRASGAGGRRPHTLSAATLFAVTLTCALIRVTGAWLCGAHAPARSS</sequence>
<evidence type="ECO:0000313" key="2">
    <source>
        <dbReference type="Proteomes" id="UP000838756"/>
    </source>
</evidence>
<protein>
    <submittedName>
        <fullName evidence="1">Jg7973 protein</fullName>
    </submittedName>
</protein>
<comment type="caution">
    <text evidence="1">The sequence shown here is derived from an EMBL/GenBank/DDBJ whole genome shotgun (WGS) entry which is preliminary data.</text>
</comment>
<accession>A0A8S4QG19</accession>
<reference evidence="1" key="1">
    <citation type="submission" date="2022-03" db="EMBL/GenBank/DDBJ databases">
        <authorList>
            <person name="Lindestad O."/>
        </authorList>
    </citation>
    <scope>NUCLEOTIDE SEQUENCE</scope>
</reference>
<evidence type="ECO:0000313" key="1">
    <source>
        <dbReference type="EMBL" id="CAH2207966.1"/>
    </source>
</evidence>
<organism evidence="1 2">
    <name type="scientific">Pararge aegeria aegeria</name>
    <dbReference type="NCBI Taxonomy" id="348720"/>
    <lineage>
        <taxon>Eukaryota</taxon>
        <taxon>Metazoa</taxon>
        <taxon>Ecdysozoa</taxon>
        <taxon>Arthropoda</taxon>
        <taxon>Hexapoda</taxon>
        <taxon>Insecta</taxon>
        <taxon>Pterygota</taxon>
        <taxon>Neoptera</taxon>
        <taxon>Endopterygota</taxon>
        <taxon>Lepidoptera</taxon>
        <taxon>Glossata</taxon>
        <taxon>Ditrysia</taxon>
        <taxon>Papilionoidea</taxon>
        <taxon>Nymphalidae</taxon>
        <taxon>Satyrinae</taxon>
        <taxon>Satyrini</taxon>
        <taxon>Parargina</taxon>
        <taxon>Pararge</taxon>
    </lineage>
</organism>
<gene>
    <name evidence="1" type="primary">jg7973</name>
    <name evidence="1" type="ORF">PAEG_LOCUS583</name>
</gene>